<dbReference type="SUPFAM" id="SSF56726">
    <property type="entry name" value="DNA topoisomerase IV, alpha subunit"/>
    <property type="match status" value="1"/>
</dbReference>
<evidence type="ECO:0000259" key="1">
    <source>
        <dbReference type="Pfam" id="PF09664"/>
    </source>
</evidence>
<evidence type="ECO:0000313" key="2">
    <source>
        <dbReference type="EMBL" id="KGX07526.1"/>
    </source>
</evidence>
<organism evidence="2 4">
    <name type="scientific">Burkholderia pseudomallei</name>
    <name type="common">Pseudomonas pseudomallei</name>
    <dbReference type="NCBI Taxonomy" id="28450"/>
    <lineage>
        <taxon>Bacteria</taxon>
        <taxon>Pseudomonadati</taxon>
        <taxon>Pseudomonadota</taxon>
        <taxon>Betaproteobacteria</taxon>
        <taxon>Burkholderiales</taxon>
        <taxon>Burkholderiaceae</taxon>
        <taxon>Burkholderia</taxon>
        <taxon>pseudomallei group</taxon>
    </lineage>
</organism>
<dbReference type="Proteomes" id="UP000231878">
    <property type="component" value="Unassembled WGS sequence"/>
</dbReference>
<dbReference type="Gene3D" id="3.40.1360.10">
    <property type="match status" value="1"/>
</dbReference>
<dbReference type="Proteomes" id="UP000030475">
    <property type="component" value="Unassembled WGS sequence"/>
</dbReference>
<comment type="caution">
    <text evidence="2">The sequence shown here is derived from an EMBL/GenBank/DDBJ whole genome shotgun (WGS) entry which is preliminary data.</text>
</comment>
<evidence type="ECO:0000313" key="3">
    <source>
        <dbReference type="EMBL" id="PJO65439.1"/>
    </source>
</evidence>
<dbReference type="AlphaFoldDB" id="A0A069B935"/>
<accession>A0A069B935</accession>
<evidence type="ECO:0000313" key="4">
    <source>
        <dbReference type="Proteomes" id="UP000030475"/>
    </source>
</evidence>
<dbReference type="InterPro" id="IPR036078">
    <property type="entry name" value="Spo11/TopoVI_A_sf"/>
</dbReference>
<dbReference type="EMBL" id="JQIM01000010">
    <property type="protein sequence ID" value="KGX07526.1"/>
    <property type="molecule type" value="Genomic_DNA"/>
</dbReference>
<protein>
    <submittedName>
        <fullName evidence="3">DUF2399 domain-containing protein</fullName>
    </submittedName>
</protein>
<dbReference type="GO" id="GO:0005694">
    <property type="term" value="C:chromosome"/>
    <property type="evidence" value="ECO:0007669"/>
    <property type="project" value="InterPro"/>
</dbReference>
<dbReference type="GO" id="GO:0003677">
    <property type="term" value="F:DNA binding"/>
    <property type="evidence" value="ECO:0007669"/>
    <property type="project" value="InterPro"/>
</dbReference>
<dbReference type="RefSeq" id="WP_004521211.1">
    <property type="nucleotide sequence ID" value="NZ_AP028071.1"/>
</dbReference>
<dbReference type="GeneID" id="93060659"/>
<dbReference type="InterPro" id="IPR024465">
    <property type="entry name" value="DUF2399"/>
</dbReference>
<evidence type="ECO:0000313" key="5">
    <source>
        <dbReference type="Proteomes" id="UP000231878"/>
    </source>
</evidence>
<name>A0A069B935_BURPE</name>
<dbReference type="EMBL" id="PHRB01000013">
    <property type="protein sequence ID" value="PJO65439.1"/>
    <property type="molecule type" value="Genomic_DNA"/>
</dbReference>
<dbReference type="KEGG" id="but:X994_471"/>
<reference evidence="3 5" key="2">
    <citation type="submission" date="2017-11" db="EMBL/GenBank/DDBJ databases">
        <title>Molecular characterization of Burkholderia pseudomallei and closely related isolates from Vietnam.</title>
        <authorList>
            <person name="Ustinov D.V."/>
            <person name="Antonov A.S."/>
            <person name="Avdusheva E.F."/>
            <person name="Shpak I.M."/>
            <person name="Zakharova I.B."/>
            <person name="Thi L.A."/>
            <person name="Teteryatnikova N."/>
            <person name="Lopasteyskaya Y.A."/>
            <person name="Kuzyutina J.A."/>
            <person name="Ngo T.N."/>
            <person name="Victorov D.V."/>
        </authorList>
    </citation>
    <scope>NUCLEOTIDE SEQUENCE [LARGE SCALE GENOMIC DNA]</scope>
    <source>
        <strain evidence="3 5">V1512</strain>
    </source>
</reference>
<proteinExistence type="predicted"/>
<feature type="domain" description="DUF2399" evidence="1">
    <location>
        <begin position="257"/>
        <end position="409"/>
    </location>
</feature>
<reference evidence="2 4" key="1">
    <citation type="submission" date="2014-08" db="EMBL/GenBank/DDBJ databases">
        <authorList>
            <person name="Bunnell A."/>
            <person name="Chain P.S."/>
            <person name="Chertkov O."/>
            <person name="Currie B.J."/>
            <person name="Daligault H.E."/>
            <person name="Davenport K.W."/>
            <person name="Davis C."/>
            <person name="Gleasner C.D."/>
            <person name="Johnson S.L."/>
            <person name="Kaestli M."/>
            <person name="Koren S."/>
            <person name="Kunde Y.A."/>
            <person name="Mayo M."/>
            <person name="McMurry K.K."/>
            <person name="Price E.P."/>
            <person name="Reitenga K.G."/>
            <person name="Robison R."/>
            <person name="Rosovitz M.J."/>
            <person name="Sarovich D.S."/>
            <person name="Teshima H."/>
        </authorList>
    </citation>
    <scope>NUCLEOTIDE SEQUENCE [LARGE SCALE GENOMIC DNA]</scope>
    <source>
        <strain evidence="2 4">MSHR44</strain>
    </source>
</reference>
<sequence>MITSVTNWVDTERKRGMRDRCASGGVPERLPLLDPEQRALLQRWVRTDGVRRSRAALLSEAGPAAIERAEELCERLLREGWIVRRERLTNGTWQWDSIMWRDLARLQSILAVSSPRQRAEQRKVLVEQGVAWLRSRSERGTSGALDPDLLDELTRALAQLGEDKTLRLDLLGTRLDLLRAVAAWHDAGGQGTRRDFALQARGTTKAITDADWRWLDAAFDLERLRIARFTPVAWLAGDVLLQWAGQLVHLHPLHFLALPLSDLSRVEAASTPTRWWLIENRASFERQALRRESGTGLVWMPGRPSAAWLEAIGHLLTLSPAPAWISADADPAGVDIACTVGGLWQAYGLTWAPYKMDVSQWEDTSQRWPLNEHDRKLLAVLLARPDLPPDLRELCEAMRRDGRKAEQEGWV</sequence>
<dbReference type="Pfam" id="PF09664">
    <property type="entry name" value="DUF2399"/>
    <property type="match status" value="1"/>
</dbReference>
<dbReference type="OrthoDB" id="6059266at2"/>
<gene>
    <name evidence="3" type="ORF">CWD88_15295</name>
    <name evidence="2" type="ORF">Y036_3467</name>
</gene>